<feature type="transmembrane region" description="Helical" evidence="5">
    <location>
        <begin position="133"/>
        <end position="152"/>
    </location>
</feature>
<dbReference type="KEGG" id="dtx:ATSB10_24730"/>
<dbReference type="Proteomes" id="UP000077255">
    <property type="component" value="Chromosome"/>
</dbReference>
<dbReference type="SUPFAM" id="SSF48452">
    <property type="entry name" value="TPR-like"/>
    <property type="match status" value="2"/>
</dbReference>
<protein>
    <recommendedName>
        <fullName evidence="6">OmpR/PhoB-type domain-containing protein</fullName>
    </recommendedName>
</protein>
<reference evidence="7 8" key="1">
    <citation type="submission" date="2016-02" db="EMBL/GenBank/DDBJ databases">
        <title>Complete genome sequencing and analysis of ATSB10, Dyella thiooxydans isolated from rhizosphere soil of sunflower (Helianthus annuus L.).</title>
        <authorList>
            <person name="Lee Y."/>
            <person name="Hwangbo K."/>
            <person name="Chung H."/>
            <person name="Yoo J."/>
            <person name="Kim K.Y."/>
            <person name="Sa T.M."/>
            <person name="Um Y."/>
            <person name="Madhaiyan M."/>
        </authorList>
    </citation>
    <scope>NUCLEOTIDE SEQUENCE [LARGE SCALE GENOMIC DNA]</scope>
    <source>
        <strain evidence="7 8">ATSB10</strain>
    </source>
</reference>
<feature type="domain" description="OmpR/PhoB-type" evidence="6">
    <location>
        <begin position="5"/>
        <end position="104"/>
    </location>
</feature>
<dbReference type="AlphaFoldDB" id="A0A160N2S7"/>
<evidence type="ECO:0000256" key="4">
    <source>
        <dbReference type="PROSITE-ProRule" id="PRU01091"/>
    </source>
</evidence>
<dbReference type="Gene3D" id="1.25.40.10">
    <property type="entry name" value="Tetratricopeptide repeat domain"/>
    <property type="match status" value="2"/>
</dbReference>
<feature type="DNA-binding region" description="OmpR/PhoB-type" evidence="4">
    <location>
        <begin position="5"/>
        <end position="104"/>
    </location>
</feature>
<dbReference type="GO" id="GO:0000160">
    <property type="term" value="P:phosphorelay signal transduction system"/>
    <property type="evidence" value="ECO:0007669"/>
    <property type="project" value="InterPro"/>
</dbReference>
<dbReference type="Pfam" id="PF13431">
    <property type="entry name" value="TPR_17"/>
    <property type="match status" value="1"/>
</dbReference>
<evidence type="ECO:0000313" key="7">
    <source>
        <dbReference type="EMBL" id="AND69927.1"/>
    </source>
</evidence>
<keyword evidence="5" id="KW-0472">Membrane</keyword>
<dbReference type="RefSeq" id="WP_063673043.1">
    <property type="nucleotide sequence ID" value="NZ_CP014841.1"/>
</dbReference>
<evidence type="ECO:0000259" key="6">
    <source>
        <dbReference type="PROSITE" id="PS51755"/>
    </source>
</evidence>
<evidence type="ECO:0000256" key="1">
    <source>
        <dbReference type="ARBA" id="ARBA00022737"/>
    </source>
</evidence>
<accession>A0A160N2S7</accession>
<organism evidence="7 8">
    <name type="scientific">Dyella thiooxydans</name>
    <dbReference type="NCBI Taxonomy" id="445710"/>
    <lineage>
        <taxon>Bacteria</taxon>
        <taxon>Pseudomonadati</taxon>
        <taxon>Pseudomonadota</taxon>
        <taxon>Gammaproteobacteria</taxon>
        <taxon>Lysobacterales</taxon>
        <taxon>Rhodanobacteraceae</taxon>
        <taxon>Dyella</taxon>
    </lineage>
</organism>
<dbReference type="EMBL" id="CP014841">
    <property type="protein sequence ID" value="AND69927.1"/>
    <property type="molecule type" value="Genomic_DNA"/>
</dbReference>
<dbReference type="Pfam" id="PF13432">
    <property type="entry name" value="TPR_16"/>
    <property type="match status" value="1"/>
</dbReference>
<dbReference type="Pfam" id="PF00486">
    <property type="entry name" value="Trans_reg_C"/>
    <property type="match status" value="1"/>
</dbReference>
<dbReference type="SUPFAM" id="SSF46894">
    <property type="entry name" value="C-terminal effector domain of the bipartite response regulators"/>
    <property type="match status" value="1"/>
</dbReference>
<dbReference type="InterPro" id="IPR036388">
    <property type="entry name" value="WH-like_DNA-bd_sf"/>
</dbReference>
<keyword evidence="5" id="KW-1133">Transmembrane helix</keyword>
<proteinExistence type="predicted"/>
<dbReference type="InterPro" id="IPR011990">
    <property type="entry name" value="TPR-like_helical_dom_sf"/>
</dbReference>
<dbReference type="GO" id="GO:0006355">
    <property type="term" value="P:regulation of DNA-templated transcription"/>
    <property type="evidence" value="ECO:0007669"/>
    <property type="project" value="InterPro"/>
</dbReference>
<dbReference type="Gene3D" id="3.40.50.10610">
    <property type="entry name" value="ABC-type transport auxiliary lipoprotein component"/>
    <property type="match status" value="1"/>
</dbReference>
<dbReference type="CDD" id="cd00383">
    <property type="entry name" value="trans_reg_C"/>
    <property type="match status" value="1"/>
</dbReference>
<dbReference type="PROSITE" id="PS51755">
    <property type="entry name" value="OMPR_PHOB"/>
    <property type="match status" value="1"/>
</dbReference>
<dbReference type="PANTHER" id="PTHR44858:SF1">
    <property type="entry name" value="UDP-N-ACETYLGLUCOSAMINE--PEPTIDE N-ACETYLGLUCOSAMINYLTRANSFERASE SPINDLY-RELATED"/>
    <property type="match status" value="1"/>
</dbReference>
<evidence type="ECO:0000256" key="2">
    <source>
        <dbReference type="ARBA" id="ARBA00022803"/>
    </source>
</evidence>
<evidence type="ECO:0000256" key="5">
    <source>
        <dbReference type="SAM" id="Phobius"/>
    </source>
</evidence>
<dbReference type="InterPro" id="IPR050498">
    <property type="entry name" value="Ycf3"/>
</dbReference>
<evidence type="ECO:0000256" key="3">
    <source>
        <dbReference type="ARBA" id="ARBA00023125"/>
    </source>
</evidence>
<name>A0A160N2S7_9GAMM</name>
<dbReference type="STRING" id="445710.ATSB10_24730"/>
<dbReference type="OrthoDB" id="9149639at2"/>
<dbReference type="InterPro" id="IPR001867">
    <property type="entry name" value="OmpR/PhoB-type_DNA-bd"/>
</dbReference>
<dbReference type="SMART" id="SM00862">
    <property type="entry name" value="Trans_reg_C"/>
    <property type="match status" value="1"/>
</dbReference>
<keyword evidence="8" id="KW-1185">Reference proteome</keyword>
<evidence type="ECO:0000313" key="8">
    <source>
        <dbReference type="Proteomes" id="UP000077255"/>
    </source>
</evidence>
<keyword evidence="2" id="KW-0802">TPR repeat</keyword>
<dbReference type="GO" id="GO:0003677">
    <property type="term" value="F:DNA binding"/>
    <property type="evidence" value="ECO:0007669"/>
    <property type="project" value="UniProtKB-UniRule"/>
</dbReference>
<gene>
    <name evidence="7" type="ORF">ATSB10_24730</name>
</gene>
<dbReference type="PANTHER" id="PTHR44858">
    <property type="entry name" value="TETRATRICOPEPTIDE REPEAT PROTEIN 6"/>
    <property type="match status" value="1"/>
</dbReference>
<keyword evidence="1" id="KW-0677">Repeat</keyword>
<sequence>MSSDTRQLRFHGYRLDPVRRVLTAPDGTDAALAGRAFDVLALLIRERPRVVGKDELLAAVWPGRVVEENNLTQAISVVRRALGTGGGDHQFILTVPGRGYSFVAEVTYDDESGLPHALEDTGRPSLRPRRWRLPLAIATLLLLALAGVLLLGPGAGRAGPPAPASLAVLPFRAIDNETVDPMLEMGMAETLITRLSRATRLRVLALGTTQALGQTDPLKSGIALGVDFVVDGHVQRSGHMVRVTARLLAVPDGRAVWAETVDATPERVFEMQDSLASHLAAALAQRYALAGYSSPCDGADAAAHRAYVRGRYLLNRPNPRTLDTALASFEQAIARDPGCARAWAGVAATRRTMVMVADRDPEVEFPRSDAAIDRALAIDPSCAEAYAARGFNQFWYHWDWAASEASLRRAIALDPNLVDAHFALAHLLNNLGRHDEALLEARRASALDPLSPLVNTLVVWFVGMADHADEARARLAKVVELEPDFWIALSSEAAQRMQAGDKDGALRLMQRAVEVTGGNSRSLLYLGTLHAASGDTAGARAIMAALEARARHGYVLPSTLASMHMMLGEKAQALDLLEEGYRHHDLGLAFLSSWFAGLAGEPRYRALLARMHLPPPPATAGP</sequence>
<keyword evidence="3 4" id="KW-0238">DNA-binding</keyword>
<dbReference type="Gene3D" id="1.10.10.10">
    <property type="entry name" value="Winged helix-like DNA-binding domain superfamily/Winged helix DNA-binding domain"/>
    <property type="match status" value="1"/>
</dbReference>
<dbReference type="PATRIC" id="fig|445710.3.peg.2468"/>
<keyword evidence="5" id="KW-0812">Transmembrane</keyword>
<dbReference type="InterPro" id="IPR016032">
    <property type="entry name" value="Sig_transdc_resp-reg_C-effctor"/>
</dbReference>